<keyword evidence="5" id="KW-1185">Reference proteome</keyword>
<evidence type="ECO:0000256" key="1">
    <source>
        <dbReference type="ARBA" id="ARBA00007553"/>
    </source>
</evidence>
<feature type="domain" description="Peptidoglycan recognition protein family" evidence="3">
    <location>
        <begin position="210"/>
        <end position="358"/>
    </location>
</feature>
<dbReference type="EMBL" id="JAHXZI010000010">
    <property type="protein sequence ID" value="MBW6435969.1"/>
    <property type="molecule type" value="Genomic_DNA"/>
</dbReference>
<feature type="chain" id="PRO_5045444405" evidence="2">
    <location>
        <begin position="25"/>
        <end position="699"/>
    </location>
</feature>
<dbReference type="InterPro" id="IPR036505">
    <property type="entry name" value="Amidase/PGRP_sf"/>
</dbReference>
<dbReference type="SMART" id="SM00701">
    <property type="entry name" value="PGRP"/>
    <property type="match status" value="1"/>
</dbReference>
<dbReference type="Proteomes" id="UP001519863">
    <property type="component" value="Unassembled WGS sequence"/>
</dbReference>
<comment type="caution">
    <text evidence="4">The sequence shown here is derived from an EMBL/GenBank/DDBJ whole genome shotgun (WGS) entry which is preliminary data.</text>
</comment>
<dbReference type="PANTHER" id="PTHR11022">
    <property type="entry name" value="PEPTIDOGLYCAN RECOGNITION PROTEIN"/>
    <property type="match status" value="1"/>
</dbReference>
<comment type="similarity">
    <text evidence="1">Belongs to the N-acetylmuramoyl-L-alanine amidase 2 family.</text>
</comment>
<reference evidence="4 5" key="1">
    <citation type="journal article" date="2013" name="Antonie Van Leeuwenhoek">
        <title>Actinoplanes hulinensis sp. nov., a novel actinomycete isolated from soybean root (Glycine max (L.) Merr).</title>
        <authorList>
            <person name="Shen Y."/>
            <person name="Liu C."/>
            <person name="Wang X."/>
            <person name="Zhao J."/>
            <person name="Jia F."/>
            <person name="Zhang Y."/>
            <person name="Wang L."/>
            <person name="Yang D."/>
            <person name="Xiang W."/>
        </authorList>
    </citation>
    <scope>NUCLEOTIDE SEQUENCE [LARGE SCALE GENOMIC DNA]</scope>
    <source>
        <strain evidence="4 5">NEAU-M9</strain>
    </source>
</reference>
<evidence type="ECO:0000313" key="4">
    <source>
        <dbReference type="EMBL" id="MBW6435969.1"/>
    </source>
</evidence>
<keyword evidence="2" id="KW-0732">Signal</keyword>
<evidence type="ECO:0000259" key="3">
    <source>
        <dbReference type="SMART" id="SM00701"/>
    </source>
</evidence>
<feature type="signal peptide" evidence="2">
    <location>
        <begin position="1"/>
        <end position="24"/>
    </location>
</feature>
<dbReference type="CDD" id="cd06583">
    <property type="entry name" value="PGRP"/>
    <property type="match status" value="1"/>
</dbReference>
<dbReference type="InterPro" id="IPR006619">
    <property type="entry name" value="PGRP_domain_met/bac"/>
</dbReference>
<dbReference type="RefSeq" id="WP_220145407.1">
    <property type="nucleotide sequence ID" value="NZ_JAHXZI010000010.1"/>
</dbReference>
<dbReference type="EC" id="3.5.1.28" evidence="4"/>
<evidence type="ECO:0000313" key="5">
    <source>
        <dbReference type="Proteomes" id="UP001519863"/>
    </source>
</evidence>
<dbReference type="PANTHER" id="PTHR11022:SF41">
    <property type="entry name" value="PEPTIDOGLYCAN-RECOGNITION PROTEIN LC-RELATED"/>
    <property type="match status" value="1"/>
</dbReference>
<dbReference type="Pfam" id="PF01510">
    <property type="entry name" value="Amidase_2"/>
    <property type="match status" value="1"/>
</dbReference>
<dbReference type="InterPro" id="IPR015510">
    <property type="entry name" value="PGRP"/>
</dbReference>
<dbReference type="InterPro" id="IPR002502">
    <property type="entry name" value="Amidase_domain"/>
</dbReference>
<dbReference type="Gene3D" id="3.40.80.10">
    <property type="entry name" value="Peptidoglycan recognition protein-like"/>
    <property type="match status" value="1"/>
</dbReference>
<sequence length="699" mass="72777">MRRNRLTARLVAALMAATPAVAVAITGGAAPTPPTPAEPVLQTFPLTAWRDEAVFSGGMRLVAGRAGARTAELARRATEPFSLVGVTWSDPKAVPAGAIEVRTRGAATGRWTSWQRLETDNPDASAGAGGSHVRGASDPLWVGPSDGVQARVVGAVLPTGLRVDLINPDARGTATVPGAAGLVPVAGEAAGREERAGVAGKVALPLRPVPRMVTRAGWRADESIVEEPPEYTGAVQVVFVHHTATGNGYGCAQSAGIVRGIEAYHVRSKGWNDIGYNFLVDKCGQIFEGRAGGVHRSVLGAHTLGFNANATAVAVIGDYGSVAVPARARAAVAQVAAYKLGAGRNSALGRVRLVSTGSDRYPAGKAAVLYRISGHRDTGRTECPGNSLYALLPSIRRMAGAAPSGLRYRGVNAATRRAGRYYTKGPAGPAWDLDTPTRMLDRFEVWVDGRLAAAVPGGHRQAPVRLTPGEHLVTVKAVHLSGRIATTSAKVVADAVAPAFTRAPLVSLREGAVGATAPVRVDWGLSDTSGVRSVRISGETLTGAARGITDTVRLGAPETWSVSVTDQAGNTRNGAVTRTPVVLTEAGAPRTGTWRTVRDRGHLGGAAGAASAAGSSLTWRFTGSSVALLAARTAMSGRVRVYLDGAFQGVVDLRSGEPQYRRSVWTRTWRTSGTHTVRVRAEGTTGRPSVVLDGLVYLR</sequence>
<dbReference type="GO" id="GO:0008745">
    <property type="term" value="F:N-acetylmuramoyl-L-alanine amidase activity"/>
    <property type="evidence" value="ECO:0007669"/>
    <property type="project" value="UniProtKB-EC"/>
</dbReference>
<keyword evidence="4" id="KW-0378">Hydrolase</keyword>
<name>A0ABS7B683_9ACTN</name>
<dbReference type="Gene3D" id="2.60.120.260">
    <property type="entry name" value="Galactose-binding domain-like"/>
    <property type="match status" value="1"/>
</dbReference>
<organism evidence="4 5">
    <name type="scientific">Actinoplanes hulinensis</name>
    <dbReference type="NCBI Taxonomy" id="1144547"/>
    <lineage>
        <taxon>Bacteria</taxon>
        <taxon>Bacillati</taxon>
        <taxon>Actinomycetota</taxon>
        <taxon>Actinomycetes</taxon>
        <taxon>Micromonosporales</taxon>
        <taxon>Micromonosporaceae</taxon>
        <taxon>Actinoplanes</taxon>
    </lineage>
</organism>
<gene>
    <name evidence="4" type="ORF">KZ829_19695</name>
</gene>
<proteinExistence type="inferred from homology"/>
<accession>A0ABS7B683</accession>
<dbReference type="SUPFAM" id="SSF55846">
    <property type="entry name" value="N-acetylmuramoyl-L-alanine amidase-like"/>
    <property type="match status" value="1"/>
</dbReference>
<protein>
    <submittedName>
        <fullName evidence="4">N-acetylmuramoyl-L-alanine amidase</fullName>
        <ecNumber evidence="4">3.5.1.28</ecNumber>
    </submittedName>
</protein>
<evidence type="ECO:0000256" key="2">
    <source>
        <dbReference type="SAM" id="SignalP"/>
    </source>
</evidence>